<feature type="domain" description="PAC" evidence="12">
    <location>
        <begin position="321"/>
        <end position="372"/>
    </location>
</feature>
<dbReference type="Gene3D" id="3.30.450.20">
    <property type="entry name" value="PAS domain"/>
    <property type="match status" value="6"/>
</dbReference>
<dbReference type="PROSITE" id="PS50112">
    <property type="entry name" value="PAS"/>
    <property type="match status" value="5"/>
</dbReference>
<dbReference type="Pfam" id="PF02518">
    <property type="entry name" value="HATPase_c"/>
    <property type="match status" value="1"/>
</dbReference>
<feature type="domain" description="PAS" evidence="11">
    <location>
        <begin position="124"/>
        <end position="180"/>
    </location>
</feature>
<dbReference type="PROSITE" id="PS50109">
    <property type="entry name" value="HIS_KIN"/>
    <property type="match status" value="1"/>
</dbReference>
<dbReference type="InterPro" id="IPR013656">
    <property type="entry name" value="PAS_4"/>
</dbReference>
<dbReference type="PRINTS" id="PR00344">
    <property type="entry name" value="BCTRLSENSOR"/>
</dbReference>
<keyword evidence="16" id="KW-1185">Reference proteome</keyword>
<dbReference type="PROSITE" id="PS50113">
    <property type="entry name" value="PAC"/>
    <property type="match status" value="6"/>
</dbReference>
<dbReference type="SUPFAM" id="SSF55785">
    <property type="entry name" value="PYP-like sensor domain (PAS domain)"/>
    <property type="match status" value="6"/>
</dbReference>
<dbReference type="InterPro" id="IPR000700">
    <property type="entry name" value="PAS-assoc_C"/>
</dbReference>
<dbReference type="CDD" id="cd00130">
    <property type="entry name" value="PAS"/>
    <property type="match status" value="6"/>
</dbReference>
<keyword evidence="8" id="KW-0175">Coiled coil</keyword>
<sequence>MRILLNGESGNFTITNALAKATTTFEIIWLTSGQAYAEADILLLDMEALDYKGIDTFDQLHQRFPNLPIVLLANINQQEEALEAIRRGAMDCLIKSELSPTLLTRTLHFVCERYCTQQKIIQAKVKQYREILDIQTDLVFRFTPDYKLTYVNRAYGQYHNRLSEEMIGLNILDFITEEDRVRMEALAKSLNPTKSVGSSEDCHVLPDGSMKWLLWTNRALFDENEGIVEFQCIGRDITNLKQAEIDAREKNRLYRIVFENSVDGLMLTAADGRVIDVNPAACTLLGYTKEEICALDRETLVDKTDQPKLELLRKHAATGYSTGELTLIRKDGRKILTNATSQLFYDEKAQGLVSLRIRDITETKRLEEALRTSEELYRSLIESSDSIIALIDWAGRLHFLNEMGARQMRSKPSETIGKGVFELFPPENATSMLANIRQVLQSGQGIINETPIRIPGAVHWYRTSIQPVRNKEGQPILALINSSDITDLKLVEEKLRHSAWRLEGLNAIGEAILAAKTVEELGKLAIEQLIRLVPCQRATISSIDLTDNSLFPIHSWSQLETSVLPGKSYPINSEFLELIRVNPFILRTELDNYPAAIPRQLYQEGFTSMLYVGLKAGDELIGVLMLLSSDKAFFSEEFISIAVEIGDVLAIGITNASMNRKILEYSAELEENVALRTADLEQTRNRIEAIFQSSSDGILIIGANSEIELSNTQATALFGISNTKQKLVSLTDEADRPALDKALKEALLSGKIQRLEVSVKGSAENYFEAELGIAPVIGNKSDQPLLICTVRDITARKLAESAIHESEKRYRLLADNITDMVAVISPDGRYTYVSPSSKTLTGYAPEELVGKSSIEFIHPADLYELEAAFSRARVKRTSYNPMTARFRHKEGHYIWLETGGQTRYSEETDEPVSIITISRDVTRRKEVEEALAEERNLLRSLIDNLPDYIYVKDTEHRIILDNVAHARLLGKASPSEIVGKTVFDLFPPEFAEKYYADEEELYRTGQPIINREEKSLSLNRAIIWASTTKIPLKNLSGQIIGLVGITHDISELKHTQELIQQALEKEKELNELKSRFVSMASHEFRTPLTAILLAAEILDNYRQKMEEQEIEQQLNRIKRQVKYLANIIEDMLDLSRIQANRLEFKPVATDLYAFCNEIIEEFKSRPNISHTFSYTCETSPLLLNLDRTLMSRIINNLISNALKYSHPNTTIYISIKKQGDSIFLQIRDEGIGIPEADIKHLFEPFHRASNVGAISGTGLGLAIAKQSIEFHGGSISLESQPNIGTTVTLYIPDLS</sequence>
<dbReference type="InterPro" id="IPR035965">
    <property type="entry name" value="PAS-like_dom_sf"/>
</dbReference>
<evidence type="ECO:0000313" key="15">
    <source>
        <dbReference type="Proteomes" id="UP000521676"/>
    </source>
</evidence>
<dbReference type="Pfam" id="PF13188">
    <property type="entry name" value="PAS_8"/>
    <property type="match status" value="1"/>
</dbReference>
<dbReference type="InterPro" id="IPR013655">
    <property type="entry name" value="PAS_fold_3"/>
</dbReference>
<evidence type="ECO:0000259" key="10">
    <source>
        <dbReference type="PROSITE" id="PS50110"/>
    </source>
</evidence>
<dbReference type="InterPro" id="IPR001610">
    <property type="entry name" value="PAC"/>
</dbReference>
<dbReference type="Pfam" id="PF08448">
    <property type="entry name" value="PAS_4"/>
    <property type="match status" value="3"/>
</dbReference>
<accession>A0A8T7LQF7</accession>
<keyword evidence="6" id="KW-0902">Two-component regulatory system</keyword>
<evidence type="ECO:0000256" key="3">
    <source>
        <dbReference type="ARBA" id="ARBA00022553"/>
    </source>
</evidence>
<dbReference type="CDD" id="cd00075">
    <property type="entry name" value="HATPase"/>
    <property type="match status" value="1"/>
</dbReference>
<dbReference type="Pfam" id="PF00512">
    <property type="entry name" value="HisKA"/>
    <property type="match status" value="1"/>
</dbReference>
<feature type="domain" description="Response regulatory" evidence="10">
    <location>
        <begin position="1"/>
        <end position="110"/>
    </location>
</feature>
<dbReference type="PANTHER" id="PTHR43304:SF1">
    <property type="entry name" value="PAC DOMAIN-CONTAINING PROTEIN"/>
    <property type="match status" value="1"/>
</dbReference>
<feature type="domain" description="PAC" evidence="12">
    <location>
        <begin position="1009"/>
        <end position="1061"/>
    </location>
</feature>
<evidence type="ECO:0000256" key="6">
    <source>
        <dbReference type="ARBA" id="ARBA00023012"/>
    </source>
</evidence>
<name>A0A8T7LQF7_9CHLR</name>
<dbReference type="Proteomes" id="UP000521676">
    <property type="component" value="Unassembled WGS sequence"/>
</dbReference>
<evidence type="ECO:0000256" key="2">
    <source>
        <dbReference type="ARBA" id="ARBA00012438"/>
    </source>
</evidence>
<dbReference type="InterPro" id="IPR011006">
    <property type="entry name" value="CheY-like_superfamily"/>
</dbReference>
<dbReference type="InterPro" id="IPR001789">
    <property type="entry name" value="Sig_transdc_resp-reg_receiver"/>
</dbReference>
<dbReference type="SMART" id="SM00091">
    <property type="entry name" value="PAS"/>
    <property type="match status" value="6"/>
</dbReference>
<dbReference type="InterPro" id="IPR036097">
    <property type="entry name" value="HisK_dim/P_sf"/>
</dbReference>
<dbReference type="SMART" id="SM00388">
    <property type="entry name" value="HisKA"/>
    <property type="match status" value="1"/>
</dbReference>
<dbReference type="InterPro" id="IPR004358">
    <property type="entry name" value="Sig_transdc_His_kin-like_C"/>
</dbReference>
<dbReference type="Proteomes" id="UP001431572">
    <property type="component" value="Chromosome 1"/>
</dbReference>
<dbReference type="PANTHER" id="PTHR43304">
    <property type="entry name" value="PHYTOCHROME-LIKE PROTEIN CPH1"/>
    <property type="match status" value="1"/>
</dbReference>
<dbReference type="Pfam" id="PF13426">
    <property type="entry name" value="PAS_9"/>
    <property type="match status" value="1"/>
</dbReference>
<dbReference type="EMBL" id="JACATZ010000001">
    <property type="protein sequence ID" value="NWJ44238.1"/>
    <property type="molecule type" value="Genomic_DNA"/>
</dbReference>
<dbReference type="SMART" id="SM00387">
    <property type="entry name" value="HATPase_c"/>
    <property type="match status" value="1"/>
</dbReference>
<keyword evidence="3 7" id="KW-0597">Phosphoprotein</keyword>
<evidence type="ECO:0000259" key="11">
    <source>
        <dbReference type="PROSITE" id="PS50112"/>
    </source>
</evidence>
<dbReference type="Pfam" id="PF00072">
    <property type="entry name" value="Response_reg"/>
    <property type="match status" value="1"/>
</dbReference>
<gene>
    <name evidence="13" type="ORF">HXX08_00020</name>
    <name evidence="14" type="ORF">OZ401_001924</name>
</gene>
<dbReference type="InterPro" id="IPR000014">
    <property type="entry name" value="PAS"/>
</dbReference>
<feature type="domain" description="PAC" evidence="12">
    <location>
        <begin position="753"/>
        <end position="805"/>
    </location>
</feature>
<evidence type="ECO:0000313" key="13">
    <source>
        <dbReference type="EMBL" id="NWJ44238.1"/>
    </source>
</evidence>
<evidence type="ECO:0000313" key="16">
    <source>
        <dbReference type="Proteomes" id="UP001431572"/>
    </source>
</evidence>
<feature type="domain" description="PAS" evidence="11">
    <location>
        <begin position="373"/>
        <end position="443"/>
    </location>
</feature>
<evidence type="ECO:0000256" key="8">
    <source>
        <dbReference type="SAM" id="Coils"/>
    </source>
</evidence>
<dbReference type="SUPFAM" id="SSF55781">
    <property type="entry name" value="GAF domain-like"/>
    <property type="match status" value="1"/>
</dbReference>
<keyword evidence="5" id="KW-0418">Kinase</keyword>
<keyword evidence="4" id="KW-0808">Transferase</keyword>
<proteinExistence type="predicted"/>
<reference evidence="13 15" key="1">
    <citation type="submission" date="2020-06" db="EMBL/GenBank/DDBJ databases">
        <title>Anoxygenic phototrophic Chloroflexota member uses a Type I reaction center.</title>
        <authorList>
            <person name="Tsuji J.M."/>
            <person name="Shaw N.A."/>
            <person name="Nagashima S."/>
            <person name="Venkiteswaran J."/>
            <person name="Schiff S.L."/>
            <person name="Hanada S."/>
            <person name="Tank M."/>
            <person name="Neufeld J.D."/>
        </authorList>
    </citation>
    <scope>NUCLEOTIDE SEQUENCE [LARGE SCALE GENOMIC DNA]</scope>
    <source>
        <strain evidence="13">L227-S17</strain>
    </source>
</reference>
<comment type="catalytic activity">
    <reaction evidence="1">
        <text>ATP + protein L-histidine = ADP + protein N-phospho-L-histidine.</text>
        <dbReference type="EC" id="2.7.13.3"/>
    </reaction>
</comment>
<evidence type="ECO:0000256" key="1">
    <source>
        <dbReference type="ARBA" id="ARBA00000085"/>
    </source>
</evidence>
<evidence type="ECO:0000313" key="14">
    <source>
        <dbReference type="EMBL" id="WJW66135.1"/>
    </source>
</evidence>
<dbReference type="Gene3D" id="3.40.50.2300">
    <property type="match status" value="1"/>
</dbReference>
<evidence type="ECO:0000256" key="5">
    <source>
        <dbReference type="ARBA" id="ARBA00022777"/>
    </source>
</evidence>
<feature type="domain" description="PAC" evidence="12">
    <location>
        <begin position="445"/>
        <end position="497"/>
    </location>
</feature>
<dbReference type="SUPFAM" id="SSF55874">
    <property type="entry name" value="ATPase domain of HSP90 chaperone/DNA topoisomerase II/histidine kinase"/>
    <property type="match status" value="1"/>
</dbReference>
<feature type="domain" description="PAS" evidence="11">
    <location>
        <begin position="806"/>
        <end position="876"/>
    </location>
</feature>
<feature type="domain" description="PAC" evidence="12">
    <location>
        <begin position="197"/>
        <end position="249"/>
    </location>
</feature>
<dbReference type="InterPro" id="IPR029016">
    <property type="entry name" value="GAF-like_dom_sf"/>
</dbReference>
<dbReference type="FunFam" id="3.30.565.10:FF:000006">
    <property type="entry name" value="Sensor histidine kinase WalK"/>
    <property type="match status" value="1"/>
</dbReference>
<feature type="domain" description="PAS" evidence="11">
    <location>
        <begin position="934"/>
        <end position="1005"/>
    </location>
</feature>
<dbReference type="Gene3D" id="3.30.450.40">
    <property type="match status" value="1"/>
</dbReference>
<feature type="domain" description="PAS" evidence="11">
    <location>
        <begin position="250"/>
        <end position="292"/>
    </location>
</feature>
<feature type="domain" description="PAC" evidence="12">
    <location>
        <begin position="880"/>
        <end position="933"/>
    </location>
</feature>
<dbReference type="NCBIfam" id="TIGR00229">
    <property type="entry name" value="sensory_box"/>
    <property type="match status" value="6"/>
</dbReference>
<dbReference type="InterPro" id="IPR003594">
    <property type="entry name" value="HATPase_dom"/>
</dbReference>
<dbReference type="CDD" id="cd00156">
    <property type="entry name" value="REC"/>
    <property type="match status" value="1"/>
</dbReference>
<dbReference type="PROSITE" id="PS50110">
    <property type="entry name" value="RESPONSE_REGULATORY"/>
    <property type="match status" value="1"/>
</dbReference>
<dbReference type="InterPro" id="IPR003661">
    <property type="entry name" value="HisK_dim/P_dom"/>
</dbReference>
<dbReference type="GO" id="GO:0000155">
    <property type="term" value="F:phosphorelay sensor kinase activity"/>
    <property type="evidence" value="ECO:0007669"/>
    <property type="project" value="InterPro"/>
</dbReference>
<evidence type="ECO:0000256" key="7">
    <source>
        <dbReference type="PROSITE-ProRule" id="PRU00169"/>
    </source>
</evidence>
<reference evidence="14" key="2">
    <citation type="journal article" date="2024" name="Nature">
        <title>Anoxygenic phototroph of the Chloroflexota uses a type I reaction centre.</title>
        <authorList>
            <person name="Tsuji J.M."/>
            <person name="Shaw N.A."/>
            <person name="Nagashima S."/>
            <person name="Venkiteswaran J.J."/>
            <person name="Schiff S.L."/>
            <person name="Watanabe T."/>
            <person name="Fukui M."/>
            <person name="Hanada S."/>
            <person name="Tank M."/>
            <person name="Neufeld J.D."/>
        </authorList>
    </citation>
    <scope>NUCLEOTIDE SEQUENCE</scope>
    <source>
        <strain evidence="14">L227-S17</strain>
    </source>
</reference>
<dbReference type="InterPro" id="IPR005467">
    <property type="entry name" value="His_kinase_dom"/>
</dbReference>
<dbReference type="InterPro" id="IPR052162">
    <property type="entry name" value="Sensor_kinase/Photoreceptor"/>
</dbReference>
<evidence type="ECO:0000256" key="4">
    <source>
        <dbReference type="ARBA" id="ARBA00022679"/>
    </source>
</evidence>
<dbReference type="SMART" id="SM00086">
    <property type="entry name" value="PAC"/>
    <property type="match status" value="6"/>
</dbReference>
<feature type="modified residue" description="4-aspartylphosphate" evidence="7">
    <location>
        <position position="45"/>
    </location>
</feature>
<dbReference type="SUPFAM" id="SSF47384">
    <property type="entry name" value="Homodimeric domain of signal transducing histidine kinase"/>
    <property type="match status" value="1"/>
</dbReference>
<protein>
    <recommendedName>
        <fullName evidence="2">histidine kinase</fullName>
        <ecNumber evidence="2">2.7.13.3</ecNumber>
    </recommendedName>
</protein>
<dbReference type="EMBL" id="CP128399">
    <property type="protein sequence ID" value="WJW66135.1"/>
    <property type="molecule type" value="Genomic_DNA"/>
</dbReference>
<organism evidence="13 15">
    <name type="scientific">Candidatus Chlorohelix allophototropha</name>
    <dbReference type="NCBI Taxonomy" id="3003348"/>
    <lineage>
        <taxon>Bacteria</taxon>
        <taxon>Bacillati</taxon>
        <taxon>Chloroflexota</taxon>
        <taxon>Chloroflexia</taxon>
        <taxon>Candidatus Chloroheliales</taxon>
        <taxon>Candidatus Chloroheliaceae</taxon>
        <taxon>Candidatus Chlorohelix</taxon>
    </lineage>
</organism>
<dbReference type="RefSeq" id="WP_341468015.1">
    <property type="nucleotide sequence ID" value="NZ_CP128399.1"/>
</dbReference>
<feature type="coiled-coil region" evidence="8">
    <location>
        <begin position="1052"/>
        <end position="1111"/>
    </location>
</feature>
<evidence type="ECO:0000259" key="9">
    <source>
        <dbReference type="PROSITE" id="PS50109"/>
    </source>
</evidence>
<dbReference type="InterPro" id="IPR036890">
    <property type="entry name" value="HATPase_C_sf"/>
</dbReference>
<dbReference type="CDD" id="cd00082">
    <property type="entry name" value="HisKA"/>
    <property type="match status" value="1"/>
</dbReference>
<dbReference type="EC" id="2.7.13.3" evidence="2"/>
<dbReference type="Pfam" id="PF08447">
    <property type="entry name" value="PAS_3"/>
    <property type="match status" value="1"/>
</dbReference>
<feature type="domain" description="Histidine kinase" evidence="9">
    <location>
        <begin position="1079"/>
        <end position="1295"/>
    </location>
</feature>
<dbReference type="Gene3D" id="1.10.287.130">
    <property type="match status" value="1"/>
</dbReference>
<evidence type="ECO:0000259" key="12">
    <source>
        <dbReference type="PROSITE" id="PS50113"/>
    </source>
</evidence>
<dbReference type="SUPFAM" id="SSF52172">
    <property type="entry name" value="CheY-like"/>
    <property type="match status" value="1"/>
</dbReference>
<dbReference type="Gene3D" id="3.30.565.10">
    <property type="entry name" value="Histidine kinase-like ATPase, C-terminal domain"/>
    <property type="match status" value="1"/>
</dbReference>